<evidence type="ECO:0000256" key="5">
    <source>
        <dbReference type="ARBA" id="ARBA00023136"/>
    </source>
</evidence>
<dbReference type="PANTHER" id="PTHR13180">
    <property type="entry name" value="SMALL MEMBRANE PROTEIN-RELATED"/>
    <property type="match status" value="1"/>
</dbReference>
<evidence type="ECO:0000256" key="6">
    <source>
        <dbReference type="SAM" id="Phobius"/>
    </source>
</evidence>
<feature type="transmembrane region" description="Helical" evidence="6">
    <location>
        <begin position="45"/>
        <end position="64"/>
    </location>
</feature>
<proteinExistence type="inferred from homology"/>
<comment type="similarity">
    <text evidence="2">Belongs to the UPF0220 family.</text>
</comment>
<dbReference type="GO" id="GO:0016020">
    <property type="term" value="C:membrane"/>
    <property type="evidence" value="ECO:0007669"/>
    <property type="project" value="UniProtKB-SubCell"/>
</dbReference>
<dbReference type="OrthoDB" id="268928at2759"/>
<name>A0A0L0D7J0_THETB</name>
<keyword evidence="8" id="KW-1185">Reference proteome</keyword>
<keyword evidence="5 6" id="KW-0472">Membrane</keyword>
<dbReference type="Proteomes" id="UP000054408">
    <property type="component" value="Unassembled WGS sequence"/>
</dbReference>
<organism evidence="7 8">
    <name type="scientific">Thecamonas trahens ATCC 50062</name>
    <dbReference type="NCBI Taxonomy" id="461836"/>
    <lineage>
        <taxon>Eukaryota</taxon>
        <taxon>Apusozoa</taxon>
        <taxon>Apusomonadida</taxon>
        <taxon>Apusomonadidae</taxon>
        <taxon>Thecamonas</taxon>
    </lineage>
</organism>
<dbReference type="RefSeq" id="XP_013758476.1">
    <property type="nucleotide sequence ID" value="XM_013903022.1"/>
</dbReference>
<accession>A0A0L0D7J0</accession>
<sequence>MPLVIRLKPPHVSAIAGVFFGIGWGLFIDSVAYSNHVHNNVDIVFGFWMPGIAATLFLLMMMPISSKAIGNTDAFSGGSPMAARLWMLVAFVLGLGSVMAGMALMITQYTQRTDGKTPKTTWPGFAMFLQSLFIFIAGIVYRFGGDAVDVAQYDGF</sequence>
<feature type="transmembrane region" description="Helical" evidence="6">
    <location>
        <begin position="12"/>
        <end position="33"/>
    </location>
</feature>
<evidence type="ECO:0000313" key="7">
    <source>
        <dbReference type="EMBL" id="KNC48352.1"/>
    </source>
</evidence>
<dbReference type="OMA" id="GSAWIMI"/>
<reference evidence="7 8" key="1">
    <citation type="submission" date="2010-05" db="EMBL/GenBank/DDBJ databases">
        <title>The Genome Sequence of Thecamonas trahens ATCC 50062.</title>
        <authorList>
            <consortium name="The Broad Institute Genome Sequencing Platform"/>
            <person name="Russ C."/>
            <person name="Cuomo C."/>
            <person name="Shea T."/>
            <person name="Young S.K."/>
            <person name="Zeng Q."/>
            <person name="Koehrsen M."/>
            <person name="Haas B."/>
            <person name="Borodovsky M."/>
            <person name="Guigo R."/>
            <person name="Alvarado L."/>
            <person name="Berlin A."/>
            <person name="Bochicchio J."/>
            <person name="Borenstein D."/>
            <person name="Chapman S."/>
            <person name="Chen Z."/>
            <person name="Freedman E."/>
            <person name="Gellesch M."/>
            <person name="Goldberg J."/>
            <person name="Griggs A."/>
            <person name="Gujja S."/>
            <person name="Heilman E."/>
            <person name="Heiman D."/>
            <person name="Hepburn T."/>
            <person name="Howarth C."/>
            <person name="Jen D."/>
            <person name="Larson L."/>
            <person name="Mehta T."/>
            <person name="Park D."/>
            <person name="Pearson M."/>
            <person name="Roberts A."/>
            <person name="Saif S."/>
            <person name="Shenoy N."/>
            <person name="Sisk P."/>
            <person name="Stolte C."/>
            <person name="Sykes S."/>
            <person name="Thomson T."/>
            <person name="Walk T."/>
            <person name="White J."/>
            <person name="Yandava C."/>
            <person name="Burger G."/>
            <person name="Gray M.W."/>
            <person name="Holland P.W.H."/>
            <person name="King N."/>
            <person name="Lang F.B.F."/>
            <person name="Roger A.J."/>
            <person name="Ruiz-Trillo I."/>
            <person name="Lander E."/>
            <person name="Nusbaum C."/>
        </authorList>
    </citation>
    <scope>NUCLEOTIDE SEQUENCE [LARGE SCALE GENOMIC DNA]</scope>
    <source>
        <strain evidence="7 8">ATCC 50062</strain>
    </source>
</reference>
<dbReference type="eggNOG" id="KOG3393">
    <property type="taxonomic scope" value="Eukaryota"/>
</dbReference>
<feature type="transmembrane region" description="Helical" evidence="6">
    <location>
        <begin position="121"/>
        <end position="141"/>
    </location>
</feature>
<evidence type="ECO:0000313" key="8">
    <source>
        <dbReference type="Proteomes" id="UP000054408"/>
    </source>
</evidence>
<gene>
    <name evidence="7" type="ORF">AMSG_04802</name>
</gene>
<keyword evidence="4 6" id="KW-1133">Transmembrane helix</keyword>
<dbReference type="GeneID" id="25564327"/>
<evidence type="ECO:0000256" key="3">
    <source>
        <dbReference type="ARBA" id="ARBA00022692"/>
    </source>
</evidence>
<evidence type="ECO:0000256" key="1">
    <source>
        <dbReference type="ARBA" id="ARBA00004141"/>
    </source>
</evidence>
<comment type="subcellular location">
    <subcellularLocation>
        <location evidence="1">Membrane</location>
        <topology evidence="1">Multi-pass membrane protein</topology>
    </subcellularLocation>
</comment>
<dbReference type="InterPro" id="IPR007919">
    <property type="entry name" value="UPF0220"/>
</dbReference>
<feature type="transmembrane region" description="Helical" evidence="6">
    <location>
        <begin position="85"/>
        <end position="109"/>
    </location>
</feature>
<evidence type="ECO:0000256" key="2">
    <source>
        <dbReference type="ARBA" id="ARBA00005335"/>
    </source>
</evidence>
<protein>
    <submittedName>
        <fullName evidence="7">Uncharacterized protein</fullName>
    </submittedName>
</protein>
<dbReference type="AlphaFoldDB" id="A0A0L0D7J0"/>
<dbReference type="EMBL" id="GL349451">
    <property type="protein sequence ID" value="KNC48352.1"/>
    <property type="molecule type" value="Genomic_DNA"/>
</dbReference>
<dbReference type="Pfam" id="PF05255">
    <property type="entry name" value="UPF0220"/>
    <property type="match status" value="1"/>
</dbReference>
<evidence type="ECO:0000256" key="4">
    <source>
        <dbReference type="ARBA" id="ARBA00022989"/>
    </source>
</evidence>
<keyword evidence="3 6" id="KW-0812">Transmembrane</keyword>